<name>A0A443I2Y2_BYSSP</name>
<keyword evidence="2" id="KW-1185">Reference proteome</keyword>
<sequence length="124" mass="14582">MLNVGFVNKVTIALEMIDSYNNIQTDVHLMVPYFEIAGHIIFEFVGKRDLSLLATIKSTKCDLWKGDSMFTMERWEFWKDRLRWVSEQDELLERTRDDARNLIQLMQGIEQQKLEKELGGQVLA</sequence>
<organism evidence="1 2">
    <name type="scientific">Byssochlamys spectabilis</name>
    <name type="common">Paecilomyces variotii</name>
    <dbReference type="NCBI Taxonomy" id="264951"/>
    <lineage>
        <taxon>Eukaryota</taxon>
        <taxon>Fungi</taxon>
        <taxon>Dikarya</taxon>
        <taxon>Ascomycota</taxon>
        <taxon>Pezizomycotina</taxon>
        <taxon>Eurotiomycetes</taxon>
        <taxon>Eurotiomycetidae</taxon>
        <taxon>Eurotiales</taxon>
        <taxon>Thermoascaceae</taxon>
        <taxon>Paecilomyces</taxon>
    </lineage>
</organism>
<gene>
    <name evidence="1" type="ORF">C8Q69DRAFT_169796</name>
</gene>
<dbReference type="VEuPathDB" id="FungiDB:C8Q69DRAFT_169796"/>
<dbReference type="Proteomes" id="UP000283841">
    <property type="component" value="Unassembled WGS sequence"/>
</dbReference>
<protein>
    <submittedName>
        <fullName evidence="1">Uncharacterized protein</fullName>
    </submittedName>
</protein>
<evidence type="ECO:0000313" key="2">
    <source>
        <dbReference type="Proteomes" id="UP000283841"/>
    </source>
</evidence>
<evidence type="ECO:0000313" key="1">
    <source>
        <dbReference type="EMBL" id="RWQ98418.1"/>
    </source>
</evidence>
<dbReference type="GeneID" id="39595033"/>
<proteinExistence type="predicted"/>
<dbReference type="EMBL" id="RCNU01000002">
    <property type="protein sequence ID" value="RWQ98418.1"/>
    <property type="molecule type" value="Genomic_DNA"/>
</dbReference>
<dbReference type="RefSeq" id="XP_028488063.1">
    <property type="nucleotide sequence ID" value="XM_028625756.1"/>
</dbReference>
<comment type="caution">
    <text evidence="1">The sequence shown here is derived from an EMBL/GenBank/DDBJ whole genome shotgun (WGS) entry which is preliminary data.</text>
</comment>
<accession>A0A443I2Y2</accession>
<dbReference type="AlphaFoldDB" id="A0A443I2Y2"/>
<dbReference type="STRING" id="264951.A0A443I2Y2"/>
<reference evidence="1 2" key="1">
    <citation type="journal article" date="2018" name="Front. Microbiol.">
        <title>Genomic and genetic insights into a cosmopolitan fungus, Paecilomyces variotii (Eurotiales).</title>
        <authorList>
            <person name="Urquhart A.S."/>
            <person name="Mondo S.J."/>
            <person name="Makela M.R."/>
            <person name="Hane J.K."/>
            <person name="Wiebenga A."/>
            <person name="He G."/>
            <person name="Mihaltcheva S."/>
            <person name="Pangilinan J."/>
            <person name="Lipzen A."/>
            <person name="Barry K."/>
            <person name="de Vries R.P."/>
            <person name="Grigoriev I.V."/>
            <person name="Idnurm A."/>
        </authorList>
    </citation>
    <scope>NUCLEOTIDE SEQUENCE [LARGE SCALE GENOMIC DNA]</scope>
    <source>
        <strain evidence="1 2">CBS 101075</strain>
    </source>
</reference>